<name>A0AAD8APG4_BIOPF</name>
<gene>
    <name evidence="1" type="ORF">Bpfe_030555</name>
</gene>
<keyword evidence="2" id="KW-1185">Reference proteome</keyword>
<reference evidence="1" key="1">
    <citation type="journal article" date="2023" name="PLoS Negl. Trop. Dis.">
        <title>A genome sequence for Biomphalaria pfeifferi, the major vector snail for the human-infecting parasite Schistosoma mansoni.</title>
        <authorList>
            <person name="Bu L."/>
            <person name="Lu L."/>
            <person name="Laidemitt M.R."/>
            <person name="Zhang S.M."/>
            <person name="Mutuku M."/>
            <person name="Mkoji G."/>
            <person name="Steinauer M."/>
            <person name="Loker E.S."/>
        </authorList>
    </citation>
    <scope>NUCLEOTIDE SEQUENCE</scope>
    <source>
        <strain evidence="1">KasaAsao</strain>
    </source>
</reference>
<reference evidence="1" key="2">
    <citation type="submission" date="2023-04" db="EMBL/GenBank/DDBJ databases">
        <authorList>
            <person name="Bu L."/>
            <person name="Lu L."/>
            <person name="Laidemitt M.R."/>
            <person name="Zhang S.M."/>
            <person name="Mutuku M."/>
            <person name="Mkoji G."/>
            <person name="Steinauer M."/>
            <person name="Loker E.S."/>
        </authorList>
    </citation>
    <scope>NUCLEOTIDE SEQUENCE</scope>
    <source>
        <strain evidence="1">KasaAsao</strain>
        <tissue evidence="1">Whole Snail</tissue>
    </source>
</reference>
<proteinExistence type="predicted"/>
<evidence type="ECO:0000313" key="2">
    <source>
        <dbReference type="Proteomes" id="UP001233172"/>
    </source>
</evidence>
<dbReference type="EMBL" id="JASAOG010000364">
    <property type="protein sequence ID" value="KAK0040021.1"/>
    <property type="molecule type" value="Genomic_DNA"/>
</dbReference>
<comment type="caution">
    <text evidence="1">The sequence shown here is derived from an EMBL/GenBank/DDBJ whole genome shotgun (WGS) entry which is preliminary data.</text>
</comment>
<sequence length="109" mass="12729">MKDYQSKANQFQCNAIPFAKVKVLRYCSNNLMVVQYKTSFSEKDWLVVKIKRQSKLRSSKGGGRSQLTMPAKFTIEQKISKEKVNDIKSMLAFMPEHDRKYMKEVISKN</sequence>
<dbReference type="Proteomes" id="UP001233172">
    <property type="component" value="Unassembled WGS sequence"/>
</dbReference>
<dbReference type="AlphaFoldDB" id="A0AAD8APG4"/>
<protein>
    <submittedName>
        <fullName evidence="1">Uncharacterized protein</fullName>
    </submittedName>
</protein>
<accession>A0AAD8APG4</accession>
<evidence type="ECO:0000313" key="1">
    <source>
        <dbReference type="EMBL" id="KAK0040021.1"/>
    </source>
</evidence>
<organism evidence="1 2">
    <name type="scientific">Biomphalaria pfeifferi</name>
    <name type="common">Bloodfluke planorb</name>
    <name type="synonym">Freshwater snail</name>
    <dbReference type="NCBI Taxonomy" id="112525"/>
    <lineage>
        <taxon>Eukaryota</taxon>
        <taxon>Metazoa</taxon>
        <taxon>Spiralia</taxon>
        <taxon>Lophotrochozoa</taxon>
        <taxon>Mollusca</taxon>
        <taxon>Gastropoda</taxon>
        <taxon>Heterobranchia</taxon>
        <taxon>Euthyneura</taxon>
        <taxon>Panpulmonata</taxon>
        <taxon>Hygrophila</taxon>
        <taxon>Lymnaeoidea</taxon>
        <taxon>Planorbidae</taxon>
        <taxon>Biomphalaria</taxon>
    </lineage>
</organism>